<dbReference type="SMART" id="SM00947">
    <property type="entry name" value="Pro_CA"/>
    <property type="match status" value="1"/>
</dbReference>
<evidence type="ECO:0000256" key="3">
    <source>
        <dbReference type="ARBA" id="ARBA00022833"/>
    </source>
</evidence>
<evidence type="ECO:0000256" key="7">
    <source>
        <dbReference type="PIRSR" id="PIRSR601765-1"/>
    </source>
</evidence>
<comment type="catalytic activity">
    <reaction evidence="6">
        <text>hydrogencarbonate + H(+) = CO2 + H2O</text>
        <dbReference type="Rhea" id="RHEA:10748"/>
        <dbReference type="ChEBI" id="CHEBI:15377"/>
        <dbReference type="ChEBI" id="CHEBI:15378"/>
        <dbReference type="ChEBI" id="CHEBI:16526"/>
        <dbReference type="ChEBI" id="CHEBI:17544"/>
        <dbReference type="EC" id="4.2.1.1"/>
    </reaction>
</comment>
<dbReference type="Gene3D" id="3.40.1050.10">
    <property type="entry name" value="Carbonic anhydrase"/>
    <property type="match status" value="1"/>
</dbReference>
<dbReference type="AlphaFoldDB" id="A0A8J3B882"/>
<proteinExistence type="inferred from homology"/>
<dbReference type="EMBL" id="BMQB01000005">
    <property type="protein sequence ID" value="GGJ96398.1"/>
    <property type="molecule type" value="Genomic_DNA"/>
</dbReference>
<feature type="binding site" evidence="7">
    <location>
        <position position="112"/>
    </location>
    <ligand>
        <name>Zn(2+)</name>
        <dbReference type="ChEBI" id="CHEBI:29105"/>
    </ligand>
</feature>
<comment type="similarity">
    <text evidence="1">Belongs to the beta-class carbonic anhydrase family.</text>
</comment>
<dbReference type="Proteomes" id="UP000649739">
    <property type="component" value="Unassembled WGS sequence"/>
</dbReference>
<comment type="cofactor">
    <cofactor evidence="7">
        <name>Zn(2+)</name>
        <dbReference type="ChEBI" id="CHEBI:29105"/>
    </cofactor>
    <text evidence="7">Binds 1 zinc ion per subunit.</text>
</comment>
<dbReference type="InterPro" id="IPR001765">
    <property type="entry name" value="Carbonic_anhydrase"/>
</dbReference>
<reference evidence="8" key="1">
    <citation type="journal article" date="2014" name="Int. J. Syst. Evol. Microbiol.">
        <title>Complete genome sequence of Corynebacterium casei LMG S-19264T (=DSM 44701T), isolated from a smear-ripened cheese.</title>
        <authorList>
            <consortium name="US DOE Joint Genome Institute (JGI-PGF)"/>
            <person name="Walter F."/>
            <person name="Albersmeier A."/>
            <person name="Kalinowski J."/>
            <person name="Ruckert C."/>
        </authorList>
    </citation>
    <scope>NUCLEOTIDE SEQUENCE</scope>
    <source>
        <strain evidence="8">JCM 3090</strain>
    </source>
</reference>
<sequence length="205" mass="20969">MTIDGTRPDTPAAALAELLAGNARFVAGGREHPNQDAEHRTAIAAEQQPFAVLFGCSDSRLAAEIIFDRGLGDLFVVRTAGHVIGPEVRASIDFGVAVLGAPLVVVLGHDHCGAVGAAEAALAGTAPPPGLRPIVDRVLPSVQRARQEGITDGAGLSAAHVRRTVELVAGDGAVAAARRAGRCAVVGMSYRLAEGRVTLVTPPPD</sequence>
<dbReference type="InterPro" id="IPR036874">
    <property type="entry name" value="Carbonic_anhydrase_sf"/>
</dbReference>
<comment type="caution">
    <text evidence="8">The sequence shown here is derived from an EMBL/GenBank/DDBJ whole genome shotgun (WGS) entry which is preliminary data.</text>
</comment>
<comment type="function">
    <text evidence="5">Catalyzes the reversible hydration of carbon dioxide to form bicarbonate.</text>
</comment>
<evidence type="ECO:0000313" key="8">
    <source>
        <dbReference type="EMBL" id="GGJ96398.1"/>
    </source>
</evidence>
<feature type="binding site" evidence="7">
    <location>
        <position position="58"/>
    </location>
    <ligand>
        <name>Zn(2+)</name>
        <dbReference type="ChEBI" id="CHEBI:29105"/>
    </ligand>
</feature>
<name>A0A8J3B882_9ACTN</name>
<dbReference type="SUPFAM" id="SSF53056">
    <property type="entry name" value="beta-carbonic anhydrase, cab"/>
    <property type="match status" value="1"/>
</dbReference>
<dbReference type="GO" id="GO:0008270">
    <property type="term" value="F:zinc ion binding"/>
    <property type="evidence" value="ECO:0007669"/>
    <property type="project" value="InterPro"/>
</dbReference>
<dbReference type="GO" id="GO:0015976">
    <property type="term" value="P:carbon utilization"/>
    <property type="evidence" value="ECO:0007669"/>
    <property type="project" value="InterPro"/>
</dbReference>
<evidence type="ECO:0000256" key="2">
    <source>
        <dbReference type="ARBA" id="ARBA00012925"/>
    </source>
</evidence>
<keyword evidence="9" id="KW-1185">Reference proteome</keyword>
<protein>
    <recommendedName>
        <fullName evidence="2">carbonic anhydrase</fullName>
        <ecNumber evidence="2">4.2.1.1</ecNumber>
    </recommendedName>
</protein>
<reference evidence="8" key="2">
    <citation type="submission" date="2020-09" db="EMBL/GenBank/DDBJ databases">
        <authorList>
            <person name="Sun Q."/>
            <person name="Ohkuma M."/>
        </authorList>
    </citation>
    <scope>NUCLEOTIDE SEQUENCE</scope>
    <source>
        <strain evidence="8">JCM 3090</strain>
    </source>
</reference>
<feature type="binding site" evidence="7">
    <location>
        <position position="109"/>
    </location>
    <ligand>
        <name>Zn(2+)</name>
        <dbReference type="ChEBI" id="CHEBI:29105"/>
    </ligand>
</feature>
<organism evidence="8 9">
    <name type="scientific">Pilimelia anulata</name>
    <dbReference type="NCBI Taxonomy" id="53371"/>
    <lineage>
        <taxon>Bacteria</taxon>
        <taxon>Bacillati</taxon>
        <taxon>Actinomycetota</taxon>
        <taxon>Actinomycetes</taxon>
        <taxon>Micromonosporales</taxon>
        <taxon>Micromonosporaceae</taxon>
        <taxon>Pilimelia</taxon>
    </lineage>
</organism>
<evidence type="ECO:0000313" key="9">
    <source>
        <dbReference type="Proteomes" id="UP000649739"/>
    </source>
</evidence>
<keyword evidence="7" id="KW-0479">Metal-binding</keyword>
<evidence type="ECO:0000256" key="5">
    <source>
        <dbReference type="ARBA" id="ARBA00024993"/>
    </source>
</evidence>
<dbReference type="PANTHER" id="PTHR11002">
    <property type="entry name" value="CARBONIC ANHYDRASE"/>
    <property type="match status" value="1"/>
</dbReference>
<dbReference type="PROSITE" id="PS00704">
    <property type="entry name" value="PROK_CO2_ANHYDRASE_1"/>
    <property type="match status" value="1"/>
</dbReference>
<gene>
    <name evidence="8" type="ORF">GCM10010123_27980</name>
</gene>
<evidence type="ECO:0000256" key="1">
    <source>
        <dbReference type="ARBA" id="ARBA00006217"/>
    </source>
</evidence>
<dbReference type="EC" id="4.2.1.1" evidence="2"/>
<dbReference type="PANTHER" id="PTHR11002:SF79">
    <property type="entry name" value="CARBONIC ANHYDRASE 2"/>
    <property type="match status" value="1"/>
</dbReference>
<accession>A0A8J3B882</accession>
<feature type="binding site" evidence="7">
    <location>
        <position position="56"/>
    </location>
    <ligand>
        <name>Zn(2+)</name>
        <dbReference type="ChEBI" id="CHEBI:29105"/>
    </ligand>
</feature>
<dbReference type="GO" id="GO:0004089">
    <property type="term" value="F:carbonate dehydratase activity"/>
    <property type="evidence" value="ECO:0007669"/>
    <property type="project" value="UniProtKB-EC"/>
</dbReference>
<evidence type="ECO:0000256" key="4">
    <source>
        <dbReference type="ARBA" id="ARBA00023239"/>
    </source>
</evidence>
<dbReference type="Pfam" id="PF00484">
    <property type="entry name" value="Pro_CA"/>
    <property type="match status" value="1"/>
</dbReference>
<evidence type="ECO:0000256" key="6">
    <source>
        <dbReference type="ARBA" id="ARBA00048348"/>
    </source>
</evidence>
<keyword evidence="3 7" id="KW-0862">Zinc</keyword>
<keyword evidence="4" id="KW-0456">Lyase</keyword>
<dbReference type="InterPro" id="IPR015892">
    <property type="entry name" value="Carbonic_anhydrase_CS"/>
</dbReference>